<dbReference type="PANTHER" id="PTHR37817:SF1">
    <property type="entry name" value="N-ACETYLTRANSFERASE EIS"/>
    <property type="match status" value="1"/>
</dbReference>
<proteinExistence type="predicted"/>
<dbReference type="PROSITE" id="PS51186">
    <property type="entry name" value="GNAT"/>
    <property type="match status" value="1"/>
</dbReference>
<accession>A0A8T4GFL5</accession>
<gene>
    <name evidence="3" type="ORF">J2751_002009</name>
</gene>
<organism evidence="3 4">
    <name type="scientific">Halorubrum alkaliphilum</name>
    <dbReference type="NCBI Taxonomy" id="261290"/>
    <lineage>
        <taxon>Archaea</taxon>
        <taxon>Methanobacteriati</taxon>
        <taxon>Methanobacteriota</taxon>
        <taxon>Stenosarchaea group</taxon>
        <taxon>Halobacteria</taxon>
        <taxon>Halobacteriales</taxon>
        <taxon>Haloferacaceae</taxon>
        <taxon>Halorubrum</taxon>
    </lineage>
</organism>
<comment type="caution">
    <text evidence="3">The sequence shown here is derived from an EMBL/GenBank/DDBJ whole genome shotgun (WGS) entry which is preliminary data.</text>
</comment>
<dbReference type="PANTHER" id="PTHR37817">
    <property type="entry name" value="N-ACETYLTRANSFERASE EIS"/>
    <property type="match status" value="1"/>
</dbReference>
<feature type="domain" description="N-acetyltransferase" evidence="2">
    <location>
        <begin position="1"/>
        <end position="123"/>
    </location>
</feature>
<dbReference type="InterPro" id="IPR000182">
    <property type="entry name" value="GNAT_dom"/>
</dbReference>
<evidence type="ECO:0000259" key="2">
    <source>
        <dbReference type="PROSITE" id="PS51186"/>
    </source>
</evidence>
<evidence type="ECO:0000313" key="3">
    <source>
        <dbReference type="EMBL" id="MBP1922976.1"/>
    </source>
</evidence>
<dbReference type="Pfam" id="PF13527">
    <property type="entry name" value="Acetyltransf_9"/>
    <property type="match status" value="1"/>
</dbReference>
<sequence length="123" mass="14027">MRYAFAPEQGPYDPEADDDDREHLADYRGLFDDDEPVAVCGHHDFTLRIRGSDRDVAGLSAVASPPEHRRQGNIERILRESLAEYHDDDVHVSVLWPFEYGFYRRSRPSASGLDPEGEGRKPD</sequence>
<feature type="region of interest" description="Disordered" evidence="1">
    <location>
        <begin position="1"/>
        <end position="20"/>
    </location>
</feature>
<dbReference type="AlphaFoldDB" id="A0A8T4GFL5"/>
<reference evidence="3" key="1">
    <citation type="submission" date="2021-03" db="EMBL/GenBank/DDBJ databases">
        <title>Genomic Encyclopedia of Type Strains, Phase IV (KMG-IV): sequencing the most valuable type-strain genomes for metagenomic binning, comparative biology and taxonomic classification.</title>
        <authorList>
            <person name="Goeker M."/>
        </authorList>
    </citation>
    <scope>NUCLEOTIDE SEQUENCE</scope>
    <source>
        <strain evidence="3">DSM 23564</strain>
    </source>
</reference>
<evidence type="ECO:0000313" key="4">
    <source>
        <dbReference type="Proteomes" id="UP000823588"/>
    </source>
</evidence>
<dbReference type="InterPro" id="IPR051554">
    <property type="entry name" value="Acetyltransferase_Eis"/>
</dbReference>
<dbReference type="Proteomes" id="UP000823588">
    <property type="component" value="Unassembled WGS sequence"/>
</dbReference>
<dbReference type="GO" id="GO:0034069">
    <property type="term" value="F:aminoglycoside N-acetyltransferase activity"/>
    <property type="evidence" value="ECO:0007669"/>
    <property type="project" value="TreeGrafter"/>
</dbReference>
<dbReference type="CDD" id="cd04301">
    <property type="entry name" value="NAT_SF"/>
    <property type="match status" value="1"/>
</dbReference>
<dbReference type="InterPro" id="IPR016181">
    <property type="entry name" value="Acyl_CoA_acyltransferase"/>
</dbReference>
<dbReference type="GO" id="GO:0030649">
    <property type="term" value="P:aminoglycoside antibiotic catabolic process"/>
    <property type="evidence" value="ECO:0007669"/>
    <property type="project" value="TreeGrafter"/>
</dbReference>
<protein>
    <submittedName>
        <fullName evidence="3">Putative acetyltransferase</fullName>
    </submittedName>
</protein>
<dbReference type="SUPFAM" id="SSF55729">
    <property type="entry name" value="Acyl-CoA N-acyltransferases (Nat)"/>
    <property type="match status" value="1"/>
</dbReference>
<dbReference type="Gene3D" id="3.40.630.30">
    <property type="match status" value="1"/>
</dbReference>
<evidence type="ECO:0000256" key="1">
    <source>
        <dbReference type="SAM" id="MobiDB-lite"/>
    </source>
</evidence>
<keyword evidence="4" id="KW-1185">Reference proteome</keyword>
<dbReference type="EMBL" id="JAGGKQ010000014">
    <property type="protein sequence ID" value="MBP1922976.1"/>
    <property type="molecule type" value="Genomic_DNA"/>
</dbReference>
<name>A0A8T4GFL5_9EURY</name>